<dbReference type="Proteomes" id="UP000274391">
    <property type="component" value="Unassembled WGS sequence"/>
</dbReference>
<evidence type="ECO:0008006" key="3">
    <source>
        <dbReference type="Google" id="ProtNLM"/>
    </source>
</evidence>
<accession>A0A3P3VT01</accession>
<dbReference type="EMBL" id="RQVS01000025">
    <property type="protein sequence ID" value="RRJ85584.1"/>
    <property type="molecule type" value="Genomic_DNA"/>
</dbReference>
<name>A0A3P3VT01_9MICO</name>
<organism evidence="1 2">
    <name type="scientific">Gulosibacter macacae</name>
    <dbReference type="NCBI Taxonomy" id="2488791"/>
    <lineage>
        <taxon>Bacteria</taxon>
        <taxon>Bacillati</taxon>
        <taxon>Actinomycetota</taxon>
        <taxon>Actinomycetes</taxon>
        <taxon>Micrococcales</taxon>
        <taxon>Microbacteriaceae</taxon>
        <taxon>Gulosibacter</taxon>
    </lineage>
</organism>
<dbReference type="AlphaFoldDB" id="A0A3P3VT01"/>
<proteinExistence type="predicted"/>
<dbReference type="RefSeq" id="WP_124974074.1">
    <property type="nucleotide sequence ID" value="NZ_RQVS01000025.1"/>
</dbReference>
<reference evidence="1 2" key="1">
    <citation type="submission" date="2018-11" db="EMBL/GenBank/DDBJ databases">
        <title>YIM 102482-1 draft genome.</title>
        <authorList>
            <person name="Li G."/>
            <person name="Jiang Y."/>
        </authorList>
    </citation>
    <scope>NUCLEOTIDE SEQUENCE [LARGE SCALE GENOMIC DNA]</scope>
    <source>
        <strain evidence="1 2">YIM 102482-1</strain>
    </source>
</reference>
<gene>
    <name evidence="1" type="ORF">EG850_12750</name>
</gene>
<comment type="caution">
    <text evidence="1">The sequence shown here is derived from an EMBL/GenBank/DDBJ whole genome shotgun (WGS) entry which is preliminary data.</text>
</comment>
<dbReference type="OrthoDB" id="4577825at2"/>
<evidence type="ECO:0000313" key="1">
    <source>
        <dbReference type="EMBL" id="RRJ85584.1"/>
    </source>
</evidence>
<keyword evidence="2" id="KW-1185">Reference proteome</keyword>
<evidence type="ECO:0000313" key="2">
    <source>
        <dbReference type="Proteomes" id="UP000274391"/>
    </source>
</evidence>
<sequence>MAVVALERALRHLMAVEYGRAYGKGWLQRVTSAEQREKWEQKREDEQRRRPGVFISPVVGLEYSETYELVEIAKAHWGPLADALGRQKRVLPLLETFERIRNTASHSRDLVVFEREMMSGIAGEIRNKVTLHMTTQDPAGDYYPRIEMVADSFGTAINLVAEMRELAGSAQPHTVLHPGDIVTFRCSGVDPLKRQIEWSLRSTRREFQRLVADSDEIVELTWEVQEQDIVESVAAEIFMAVAGASYHRANGFDHRAYIEYRVRPINVNQQTPPTS</sequence>
<protein>
    <recommendedName>
        <fullName evidence="3">Swt1-like HEPN domain-containing protein</fullName>
    </recommendedName>
</protein>